<feature type="transmembrane region" description="Helical" evidence="6">
    <location>
        <begin position="394"/>
        <end position="413"/>
    </location>
</feature>
<evidence type="ECO:0000313" key="8">
    <source>
        <dbReference type="Proteomes" id="UP001549773"/>
    </source>
</evidence>
<dbReference type="InterPro" id="IPR050833">
    <property type="entry name" value="Poly_Biosynth_Transport"/>
</dbReference>
<dbReference type="InterPro" id="IPR002797">
    <property type="entry name" value="Polysacc_synth"/>
</dbReference>
<name>A0ABV2TU38_9FLAO</name>
<feature type="transmembrane region" description="Helical" evidence="6">
    <location>
        <begin position="181"/>
        <end position="200"/>
    </location>
</feature>
<evidence type="ECO:0000256" key="4">
    <source>
        <dbReference type="ARBA" id="ARBA00022989"/>
    </source>
</evidence>
<keyword evidence="3 6" id="KW-0812">Transmembrane</keyword>
<dbReference type="Pfam" id="PF01943">
    <property type="entry name" value="Polysacc_synt"/>
    <property type="match status" value="1"/>
</dbReference>
<sequence>MALKNNNFLFTKDLRKIFVNFGYLSLLQLIGIIGPIVIFPYLIDKLGKENYGLIIFAQATATFFVVLVNFGFNITATQEISQYRNNKNKISEIVSSVLILKCLLIIFSIILLTAIIPFIPEAKNNYLLFYVSLYLCLNDLVLPIWYFQGIEEMKYITYLNSFSKILTLILILVLIKTPEDYIKVPIIYLVSGIIIGFIAMRIIFVNHKIKFVYLGIRKTLSYARSSFYIFLSRASFVLMESSSKIIINSFFGLSELAVYDFLLKITEALRKPFSLLSQAFFPYLSKTKNMKMSKRILMYSTLVSFFVYIALVLASDRITLFFLDLSEIDNVFYGFLILGFSIPLSCLTWGLGENVLVVKGHLKEYNFSTILQIGIYFLFAGVLYLMFGTLTFKMILLLYVIPIFFEVLLRLYFVKKFKIFGNT</sequence>
<evidence type="ECO:0000256" key="3">
    <source>
        <dbReference type="ARBA" id="ARBA00022692"/>
    </source>
</evidence>
<feature type="transmembrane region" description="Helical" evidence="6">
    <location>
        <begin position="55"/>
        <end position="76"/>
    </location>
</feature>
<organism evidence="7 8">
    <name type="scientific">Sediminicola luteus</name>
    <dbReference type="NCBI Taxonomy" id="319238"/>
    <lineage>
        <taxon>Bacteria</taxon>
        <taxon>Pseudomonadati</taxon>
        <taxon>Bacteroidota</taxon>
        <taxon>Flavobacteriia</taxon>
        <taxon>Flavobacteriales</taxon>
        <taxon>Flavobacteriaceae</taxon>
        <taxon>Sediminicola</taxon>
    </lineage>
</organism>
<evidence type="ECO:0000313" key="7">
    <source>
        <dbReference type="EMBL" id="MET7028786.1"/>
    </source>
</evidence>
<evidence type="ECO:0000256" key="2">
    <source>
        <dbReference type="ARBA" id="ARBA00022475"/>
    </source>
</evidence>
<feature type="transmembrane region" description="Helical" evidence="6">
    <location>
        <begin position="155"/>
        <end position="175"/>
    </location>
</feature>
<protein>
    <submittedName>
        <fullName evidence="7">Oligosaccharide flippase family protein</fullName>
    </submittedName>
</protein>
<reference evidence="7 8" key="1">
    <citation type="submission" date="2024-07" db="EMBL/GenBank/DDBJ databases">
        <title>The genome sequence of type strain Sediminicola luteus GDMCC 1.2596T.</title>
        <authorList>
            <person name="Liu Y."/>
        </authorList>
    </citation>
    <scope>NUCLEOTIDE SEQUENCE [LARGE SCALE GENOMIC DNA]</scope>
    <source>
        <strain evidence="7 8">GDMCC 1.2596</strain>
    </source>
</reference>
<dbReference type="Proteomes" id="UP001549773">
    <property type="component" value="Unassembled WGS sequence"/>
</dbReference>
<proteinExistence type="predicted"/>
<keyword evidence="5 6" id="KW-0472">Membrane</keyword>
<evidence type="ECO:0000256" key="5">
    <source>
        <dbReference type="ARBA" id="ARBA00023136"/>
    </source>
</evidence>
<evidence type="ECO:0000256" key="1">
    <source>
        <dbReference type="ARBA" id="ARBA00004651"/>
    </source>
</evidence>
<keyword evidence="2" id="KW-1003">Cell membrane</keyword>
<dbReference type="PANTHER" id="PTHR30250">
    <property type="entry name" value="PST FAMILY PREDICTED COLANIC ACID TRANSPORTER"/>
    <property type="match status" value="1"/>
</dbReference>
<dbReference type="RefSeq" id="WP_354617618.1">
    <property type="nucleotide sequence ID" value="NZ_JBEWYP010000002.1"/>
</dbReference>
<feature type="transmembrane region" description="Helical" evidence="6">
    <location>
        <begin position="97"/>
        <end position="120"/>
    </location>
</feature>
<dbReference type="EMBL" id="JBEWYP010000002">
    <property type="protein sequence ID" value="MET7028786.1"/>
    <property type="molecule type" value="Genomic_DNA"/>
</dbReference>
<feature type="transmembrane region" description="Helical" evidence="6">
    <location>
        <begin position="369"/>
        <end position="388"/>
    </location>
</feature>
<dbReference type="PANTHER" id="PTHR30250:SF11">
    <property type="entry name" value="O-ANTIGEN TRANSPORTER-RELATED"/>
    <property type="match status" value="1"/>
</dbReference>
<feature type="transmembrane region" description="Helical" evidence="6">
    <location>
        <begin position="335"/>
        <end position="357"/>
    </location>
</feature>
<comment type="caution">
    <text evidence="7">The sequence shown here is derived from an EMBL/GenBank/DDBJ whole genome shotgun (WGS) entry which is preliminary data.</text>
</comment>
<feature type="transmembrane region" description="Helical" evidence="6">
    <location>
        <begin position="296"/>
        <end position="315"/>
    </location>
</feature>
<comment type="subcellular location">
    <subcellularLocation>
        <location evidence="1">Cell membrane</location>
        <topology evidence="1">Multi-pass membrane protein</topology>
    </subcellularLocation>
</comment>
<feature type="transmembrane region" description="Helical" evidence="6">
    <location>
        <begin position="21"/>
        <end position="43"/>
    </location>
</feature>
<evidence type="ECO:0000256" key="6">
    <source>
        <dbReference type="SAM" id="Phobius"/>
    </source>
</evidence>
<gene>
    <name evidence="7" type="ORF">ABXZ32_05245</name>
</gene>
<keyword evidence="4 6" id="KW-1133">Transmembrane helix</keyword>
<accession>A0ABV2TU38</accession>
<keyword evidence="8" id="KW-1185">Reference proteome</keyword>
<feature type="transmembrane region" description="Helical" evidence="6">
    <location>
        <begin position="126"/>
        <end position="148"/>
    </location>
</feature>